<feature type="region of interest" description="Disordered" evidence="1">
    <location>
        <begin position="270"/>
        <end position="304"/>
    </location>
</feature>
<name>A0ABN8LYS7_9CNID</name>
<evidence type="ECO:0000313" key="2">
    <source>
        <dbReference type="EMBL" id="CAH3022452.1"/>
    </source>
</evidence>
<feature type="region of interest" description="Disordered" evidence="1">
    <location>
        <begin position="63"/>
        <end position="134"/>
    </location>
</feature>
<protein>
    <submittedName>
        <fullName evidence="2">Uncharacterized protein</fullName>
    </submittedName>
</protein>
<dbReference type="EMBL" id="CALNXI010000219">
    <property type="protein sequence ID" value="CAH3022452.1"/>
    <property type="molecule type" value="Genomic_DNA"/>
</dbReference>
<feature type="compositionally biased region" description="Basic and acidic residues" evidence="1">
    <location>
        <begin position="213"/>
        <end position="230"/>
    </location>
</feature>
<organism evidence="2 3">
    <name type="scientific">Porites evermanni</name>
    <dbReference type="NCBI Taxonomy" id="104178"/>
    <lineage>
        <taxon>Eukaryota</taxon>
        <taxon>Metazoa</taxon>
        <taxon>Cnidaria</taxon>
        <taxon>Anthozoa</taxon>
        <taxon>Hexacorallia</taxon>
        <taxon>Scleractinia</taxon>
        <taxon>Fungiina</taxon>
        <taxon>Poritidae</taxon>
        <taxon>Porites</taxon>
    </lineage>
</organism>
<feature type="compositionally biased region" description="Basic residues" evidence="1">
    <location>
        <begin position="270"/>
        <end position="283"/>
    </location>
</feature>
<reference evidence="2 3" key="1">
    <citation type="submission" date="2022-05" db="EMBL/GenBank/DDBJ databases">
        <authorList>
            <consortium name="Genoscope - CEA"/>
            <person name="William W."/>
        </authorList>
    </citation>
    <scope>NUCLEOTIDE SEQUENCE [LARGE SCALE GENOMIC DNA]</scope>
</reference>
<feature type="region of interest" description="Disordered" evidence="1">
    <location>
        <begin position="336"/>
        <end position="404"/>
    </location>
</feature>
<evidence type="ECO:0000256" key="1">
    <source>
        <dbReference type="SAM" id="MobiDB-lite"/>
    </source>
</evidence>
<feature type="compositionally biased region" description="Basic and acidic residues" evidence="1">
    <location>
        <begin position="426"/>
        <end position="439"/>
    </location>
</feature>
<sequence>MLRQVRHISEGNFYGLRVTNKARKLNLDKELRTLEACKDVQSHVYRKEEKELISTLKRLQQTKQDQFDYQPDQEQTAGHLKRHHDGHPSAHAKKHDAEHRLLRRPTESSHDTKVQVKVRSDIRDQSSSKKTPCQVKVVTDASDVSVIISLSPVESQGNDGKQTAFPPVVQQQKQREVGADIHRTQAFMSCVICNLPRHAQGRDNKNTCTCHVDPTKHPRRENEHQDIEASKKRRKSHTDDEELTRFAAKRERRRSLEIDDLLPYHKTKHGNLHHSAHQKHMGRSRASSFEEDNKKVEPNKTPSKTLGFSAYTSYIPGIGASGPRHIFEKTGALNEHHEHEQGMRSRHTSFSESTNRKNSLDEGRSRKSSLTEDRSRGNSVGEHDEPHYMRPLKGHYGSRHNRGRQEEELHDLYNRLHRIFHHGEDRAHKKGHYPGEHPHATHLPLSKSRRNSTDNSSGSEDPAPAFSGLLHPDNIINHHHFLPYEASKHNKHRATYHHATHPLYHPTAYRVTGIDRQGNHQEEYCISQFHLQFFVTPGSTSHIAAAFDRTHDQDSGIHSMLMKLRQLLNVYHEMDDEAPRYPWPSPPTVKFTSEEFQKLRNCRYLRLTKSNIQSLQQLEKQKPI</sequence>
<accession>A0ABN8LYS7</accession>
<feature type="compositionally biased region" description="Basic and acidic residues" evidence="1">
    <location>
        <begin position="95"/>
        <end position="127"/>
    </location>
</feature>
<gene>
    <name evidence="2" type="ORF">PEVE_00015421</name>
</gene>
<feature type="region of interest" description="Disordered" evidence="1">
    <location>
        <begin position="202"/>
        <end position="248"/>
    </location>
</feature>
<proteinExistence type="predicted"/>
<keyword evidence="3" id="KW-1185">Reference proteome</keyword>
<feature type="compositionally biased region" description="Basic residues" evidence="1">
    <location>
        <begin position="390"/>
        <end position="402"/>
    </location>
</feature>
<feature type="region of interest" description="Disordered" evidence="1">
    <location>
        <begin position="426"/>
        <end position="470"/>
    </location>
</feature>
<feature type="compositionally biased region" description="Basic residues" evidence="1">
    <location>
        <begin position="79"/>
        <end position="94"/>
    </location>
</feature>
<dbReference type="Proteomes" id="UP001159427">
    <property type="component" value="Unassembled WGS sequence"/>
</dbReference>
<comment type="caution">
    <text evidence="2">The sequence shown here is derived from an EMBL/GenBank/DDBJ whole genome shotgun (WGS) entry which is preliminary data.</text>
</comment>
<feature type="compositionally biased region" description="Basic and acidic residues" evidence="1">
    <location>
        <begin position="354"/>
        <end position="388"/>
    </location>
</feature>
<evidence type="ECO:0000313" key="3">
    <source>
        <dbReference type="Proteomes" id="UP001159427"/>
    </source>
</evidence>